<dbReference type="Proteomes" id="UP001190700">
    <property type="component" value="Unassembled WGS sequence"/>
</dbReference>
<evidence type="ECO:0000256" key="2">
    <source>
        <dbReference type="SAM" id="MobiDB-lite"/>
    </source>
</evidence>
<feature type="transmembrane region" description="Helical" evidence="3">
    <location>
        <begin position="1407"/>
        <end position="1433"/>
    </location>
</feature>
<evidence type="ECO:0000256" key="4">
    <source>
        <dbReference type="SAM" id="SignalP"/>
    </source>
</evidence>
<dbReference type="Pfam" id="PF13517">
    <property type="entry name" value="FG-GAP_3"/>
    <property type="match status" value="5"/>
</dbReference>
<evidence type="ECO:0000313" key="6">
    <source>
        <dbReference type="Proteomes" id="UP001190700"/>
    </source>
</evidence>
<feature type="chain" id="PRO_5041971108" description="SRCR domain-containing protein" evidence="4">
    <location>
        <begin position="25"/>
        <end position="1469"/>
    </location>
</feature>
<name>A0AAE0KX98_9CHLO</name>
<evidence type="ECO:0000313" key="5">
    <source>
        <dbReference type="EMBL" id="KAK3264077.1"/>
    </source>
</evidence>
<evidence type="ECO:0008006" key="7">
    <source>
        <dbReference type="Google" id="ProtNLM"/>
    </source>
</evidence>
<keyword evidence="3" id="KW-0812">Transmembrane</keyword>
<evidence type="ECO:0000256" key="3">
    <source>
        <dbReference type="SAM" id="Phobius"/>
    </source>
</evidence>
<dbReference type="PANTHER" id="PTHR44103">
    <property type="entry name" value="PROPROTEIN CONVERTASE P"/>
    <property type="match status" value="1"/>
</dbReference>
<dbReference type="InterPro" id="IPR028994">
    <property type="entry name" value="Integrin_alpha_N"/>
</dbReference>
<gene>
    <name evidence="5" type="ORF">CYMTET_27155</name>
</gene>
<reference evidence="5 6" key="1">
    <citation type="journal article" date="2015" name="Genome Biol. Evol.">
        <title>Comparative Genomics of a Bacterivorous Green Alga Reveals Evolutionary Causalities and Consequences of Phago-Mixotrophic Mode of Nutrition.</title>
        <authorList>
            <person name="Burns J.A."/>
            <person name="Paasch A."/>
            <person name="Narechania A."/>
            <person name="Kim E."/>
        </authorList>
    </citation>
    <scope>NUCLEOTIDE SEQUENCE [LARGE SCALE GENOMIC DNA]</scope>
    <source>
        <strain evidence="5 6">PLY_AMNH</strain>
    </source>
</reference>
<dbReference type="InterPro" id="IPR013517">
    <property type="entry name" value="FG-GAP"/>
</dbReference>
<feature type="compositionally biased region" description="Low complexity" evidence="2">
    <location>
        <begin position="1065"/>
        <end position="1106"/>
    </location>
</feature>
<dbReference type="SUPFAM" id="SSF69318">
    <property type="entry name" value="Integrin alpha N-terminal domain"/>
    <property type="match status" value="4"/>
</dbReference>
<evidence type="ECO:0000256" key="1">
    <source>
        <dbReference type="ARBA" id="ARBA00022729"/>
    </source>
</evidence>
<comment type="caution">
    <text evidence="5">The sequence shown here is derived from an EMBL/GenBank/DDBJ whole genome shotgun (WGS) entry which is preliminary data.</text>
</comment>
<feature type="region of interest" description="Disordered" evidence="2">
    <location>
        <begin position="1061"/>
        <end position="1106"/>
    </location>
</feature>
<proteinExistence type="predicted"/>
<accession>A0AAE0KX98</accession>
<organism evidence="5 6">
    <name type="scientific">Cymbomonas tetramitiformis</name>
    <dbReference type="NCBI Taxonomy" id="36881"/>
    <lineage>
        <taxon>Eukaryota</taxon>
        <taxon>Viridiplantae</taxon>
        <taxon>Chlorophyta</taxon>
        <taxon>Pyramimonadophyceae</taxon>
        <taxon>Pyramimonadales</taxon>
        <taxon>Pyramimonadaceae</taxon>
        <taxon>Cymbomonas</taxon>
    </lineage>
</organism>
<keyword evidence="1 4" id="KW-0732">Signal</keyword>
<keyword evidence="3" id="KW-0472">Membrane</keyword>
<protein>
    <recommendedName>
        <fullName evidence="7">SRCR domain-containing protein</fullName>
    </recommendedName>
</protein>
<dbReference type="Gene3D" id="2.130.10.130">
    <property type="entry name" value="Integrin alpha, N-terminal"/>
    <property type="match status" value="3"/>
</dbReference>
<sequence>MPPPRVTLQLALTFIASFTWETAGMPLRWDEEQHLNTNGEGLEAQSVYTGDFDGDGLLDVVSGHRRWGKIVWYRNEGNSWSEERLVTQVDFITGYQVIRTLSAVVAADLDGDGDTDILSASRGDNKIAWYPNDGAGEFTLNAQRVISNDMRGAWDVLAVDLSGDGRLDVVATAFDAGKIAWFRNLGSESGSLAFSTENRIGPNEISLPNPTEVHAADMDGDGDLDIVVNSWDGFSVDSTIAWFMNRDGASILLVISRGAIGVQALHAADVNADGHTDVLSASQDDDQITLYRSLPNTLSTAPTVDQPDKWLRHIMDTIAPDTLACYRDTSSVCSGYAQPAMADFDADGDVDVAVIVDKTLMWYENDGYGNFADRRIIDDNEEIQYRYCVLSSGDLDRDGYSEIIAGSCLGGSNGGNHDVYWVYKYNGDGEFTRTQLSVDTLGEFNFYVGLLVGKVYGWSYLNLQPDLVTVNRNTLTTYRTDFGGNFAEVTVIDTPQEEIVCLALADLDGDQLNDILVGDRRSRVSWYRNVPTNTAARSAITDQERAISMVGDVEVVRGIATGDLDNDGDIDVVICDDEAHRVAWFKNDGTGVFGALQTITILWDSPRMVYVEDVDGDGNLDVIVVSGTRGSEVTSGVAWFAGDGEGGLSSLQMIGTRALVASSDIISPMDLNGDGKMDVLSIQQEIYNSAVARPQWFENGIVPRPIQGWAQRAVTGLGGIRSLQVADIDADGDLDVVAMIGTAPGGNDLVWFANDGKGGLSRQQRLYQSHTYNQFIYVTDLDGDGDSDIIIASSYIEDPIDDIMYLANDGSAGFSGPQTVSNGALNPTALYSADIDGDGSLDLLVAARDQVAYLPNGGSGEFNVPQRVVTWLTSDSTSVTAGDLDGDGDLDVVSAFRGDDRIAWYENDGRGRGFSERTISSTAADAQWVEVADIDGDGALDVISASYGKIAWYANDGSGGFTSEHTVGTDLRDVRVVHVADINMDGFPDILTSMVDRESAVDEKIMWFQNDGFGNFSDAQVIRRNGLHHPHIVFSADMDGDGVLDVLSTSFYGTNTNYFLNRGQTSPPTTAPTTTTAPPSTALPTTSSPTTTTPTTSLPTSTPPTSAAEASYITSFLDFTAALDNADIQVIIVAETLHLDSAAGNTVIINRSIVIRSLSNVQALITSSSTQAVAFNISGDVAVTFNNIEFSFLNSDVMAGMHIGSGASVWARSCAFSTHSPAYAVDVGKNAHFQCDRCSFNFNPEAEHTINNMGVAVFTYATDYPAVCSVNVDGSGRTKFVPPCSEAPPATRLSSYPTGEPQIYWNRMWLPVCGHHFWNNPHGATTLCKDLGYNSGSANASDQATTLSANAFYAGVCVQVTCFRDGVDDYEEYTTIADTDPSVIPSAAAPAPSAAADDAVSESDTDAVLLVVIGALTALVAIAGVGMIGVMYVGRMQQTNPCLETTSSADSPAVDRAFSAQEPVAHAIL</sequence>
<dbReference type="EMBL" id="LGRX02014807">
    <property type="protein sequence ID" value="KAK3264077.1"/>
    <property type="molecule type" value="Genomic_DNA"/>
</dbReference>
<dbReference type="PANTHER" id="PTHR44103:SF1">
    <property type="entry name" value="PROPROTEIN CONVERTASE P"/>
    <property type="match status" value="1"/>
</dbReference>
<keyword evidence="3" id="KW-1133">Transmembrane helix</keyword>
<keyword evidence="6" id="KW-1185">Reference proteome</keyword>
<feature type="signal peptide" evidence="4">
    <location>
        <begin position="1"/>
        <end position="24"/>
    </location>
</feature>